<dbReference type="AlphaFoldDB" id="I4B981"/>
<reference evidence="2 3" key="1">
    <citation type="submission" date="2012-06" db="EMBL/GenBank/DDBJ databases">
        <title>The complete chromosome of genome of Turneriella parva DSM 21527.</title>
        <authorList>
            <consortium name="US DOE Joint Genome Institute (JGI-PGF)"/>
            <person name="Lucas S."/>
            <person name="Han J."/>
            <person name="Lapidus A."/>
            <person name="Bruce D."/>
            <person name="Goodwin L."/>
            <person name="Pitluck S."/>
            <person name="Peters L."/>
            <person name="Kyrpides N."/>
            <person name="Mavromatis K."/>
            <person name="Ivanova N."/>
            <person name="Mikhailova N."/>
            <person name="Chertkov O."/>
            <person name="Detter J.C."/>
            <person name="Tapia R."/>
            <person name="Han C."/>
            <person name="Land M."/>
            <person name="Hauser L."/>
            <person name="Markowitz V."/>
            <person name="Cheng J.-F."/>
            <person name="Hugenholtz P."/>
            <person name="Woyke T."/>
            <person name="Wu D."/>
            <person name="Gronow S."/>
            <person name="Wellnitz S."/>
            <person name="Brambilla E."/>
            <person name="Klenk H.-P."/>
            <person name="Eisen J.A."/>
        </authorList>
    </citation>
    <scope>NUCLEOTIDE SEQUENCE [LARGE SCALE GENOMIC DNA]</scope>
    <source>
        <strain evidence="3">ATCC BAA-1111 / DSM 21527 / NCTC 11395 / H</strain>
    </source>
</reference>
<dbReference type="HOGENOM" id="CLU_2260274_0_0_12"/>
<feature type="domain" description="Smr" evidence="1">
    <location>
        <begin position="9"/>
        <end position="62"/>
    </location>
</feature>
<dbReference type="KEGG" id="tpx:Turpa_3199"/>
<dbReference type="Proteomes" id="UP000006048">
    <property type="component" value="Chromosome"/>
</dbReference>
<dbReference type="RefSeq" id="WP_014804338.1">
    <property type="nucleotide sequence ID" value="NC_018020.1"/>
</dbReference>
<protein>
    <recommendedName>
        <fullName evidence="1">Smr domain-containing protein</fullName>
    </recommendedName>
</protein>
<dbReference type="Gene3D" id="3.30.1370.110">
    <property type="match status" value="1"/>
</dbReference>
<dbReference type="InterPro" id="IPR002625">
    <property type="entry name" value="Smr_dom"/>
</dbReference>
<evidence type="ECO:0000313" key="2">
    <source>
        <dbReference type="EMBL" id="AFM13838.1"/>
    </source>
</evidence>
<proteinExistence type="predicted"/>
<organism evidence="2 3">
    <name type="scientific">Turneriella parva (strain ATCC BAA-1111 / DSM 21527 / NCTC 11395 / H)</name>
    <name type="common">Leptospira parva</name>
    <dbReference type="NCBI Taxonomy" id="869212"/>
    <lineage>
        <taxon>Bacteria</taxon>
        <taxon>Pseudomonadati</taxon>
        <taxon>Spirochaetota</taxon>
        <taxon>Spirochaetia</taxon>
        <taxon>Leptospirales</taxon>
        <taxon>Leptospiraceae</taxon>
        <taxon>Turneriella</taxon>
    </lineage>
</organism>
<evidence type="ECO:0000313" key="3">
    <source>
        <dbReference type="Proteomes" id="UP000006048"/>
    </source>
</evidence>
<dbReference type="Pfam" id="PF01713">
    <property type="entry name" value="Smr"/>
    <property type="match status" value="1"/>
</dbReference>
<dbReference type="OrthoDB" id="337709at2"/>
<dbReference type="STRING" id="869212.Turpa_3199"/>
<gene>
    <name evidence="2" type="ordered locus">Turpa_3199</name>
</gene>
<dbReference type="EMBL" id="CP002959">
    <property type="protein sequence ID" value="AFM13838.1"/>
    <property type="molecule type" value="Genomic_DNA"/>
</dbReference>
<accession>I4B981</accession>
<dbReference type="InterPro" id="IPR036063">
    <property type="entry name" value="Smr_dom_sf"/>
</dbReference>
<keyword evidence="3" id="KW-1185">Reference proteome</keyword>
<evidence type="ECO:0000259" key="1">
    <source>
        <dbReference type="Pfam" id="PF01713"/>
    </source>
</evidence>
<name>I4B981_TURPD</name>
<sequence length="92" mass="10664">MTYLPQIYIRQMRYEEARTKLLNEIESLFFAGTPEVEVVHGIGNYILRRMAEKELGHLDYVEILSPGYYANPGSMRVRLLIPDPGTLQSYRA</sequence>